<organism evidence="1 2">
    <name type="scientific">Lyophyllum shimeji</name>
    <name type="common">Hon-shimeji</name>
    <name type="synonym">Tricholoma shimeji</name>
    <dbReference type="NCBI Taxonomy" id="47721"/>
    <lineage>
        <taxon>Eukaryota</taxon>
        <taxon>Fungi</taxon>
        <taxon>Dikarya</taxon>
        <taxon>Basidiomycota</taxon>
        <taxon>Agaricomycotina</taxon>
        <taxon>Agaricomycetes</taxon>
        <taxon>Agaricomycetidae</taxon>
        <taxon>Agaricales</taxon>
        <taxon>Tricholomatineae</taxon>
        <taxon>Lyophyllaceae</taxon>
        <taxon>Lyophyllum</taxon>
    </lineage>
</organism>
<dbReference type="AlphaFoldDB" id="A0A9P3UPZ1"/>
<name>A0A9P3UPZ1_LYOSH</name>
<accession>A0A9P3UPZ1</accession>
<gene>
    <name evidence="1" type="ORF">LshimejAT787_1302300</name>
</gene>
<dbReference type="Proteomes" id="UP001063166">
    <property type="component" value="Unassembled WGS sequence"/>
</dbReference>
<protein>
    <submittedName>
        <fullName evidence="1">Uncharacterized protein</fullName>
    </submittedName>
</protein>
<evidence type="ECO:0000313" key="1">
    <source>
        <dbReference type="EMBL" id="GLB43329.1"/>
    </source>
</evidence>
<comment type="caution">
    <text evidence="1">The sequence shown here is derived from an EMBL/GenBank/DDBJ whole genome shotgun (WGS) entry which is preliminary data.</text>
</comment>
<proteinExistence type="predicted"/>
<reference evidence="1" key="1">
    <citation type="submission" date="2022-07" db="EMBL/GenBank/DDBJ databases">
        <title>The genome of Lyophyllum shimeji provides insight into the initial evolution of ectomycorrhizal fungal genome.</title>
        <authorList>
            <person name="Kobayashi Y."/>
            <person name="Shibata T."/>
            <person name="Hirakawa H."/>
            <person name="Shigenobu S."/>
            <person name="Nishiyama T."/>
            <person name="Yamada A."/>
            <person name="Hasebe M."/>
            <person name="Kawaguchi M."/>
        </authorList>
    </citation>
    <scope>NUCLEOTIDE SEQUENCE</scope>
    <source>
        <strain evidence="1">AT787</strain>
    </source>
</reference>
<evidence type="ECO:0000313" key="2">
    <source>
        <dbReference type="Proteomes" id="UP001063166"/>
    </source>
</evidence>
<dbReference type="EMBL" id="BRPK01000013">
    <property type="protein sequence ID" value="GLB43329.1"/>
    <property type="molecule type" value="Genomic_DNA"/>
</dbReference>
<keyword evidence="2" id="KW-1185">Reference proteome</keyword>
<sequence length="107" mass="12268">MSLIHLVWHVNTMFHYSCLQYRRPITLLPKCHNRVSKTDASDYVVLAILPSREWLGLSMANKTRYRYNPPSSEGTRKGSHPPMKATRVIGSTFERSIRILGCPPLTN</sequence>